<accession>A0A1L7CIM2</accession>
<sequence>MKKALTVIAAIIVVALIIGGIAHYVSTRDDQQLPPGAEPAPTEAPPTPEQPDWCPTYEVIAAPGTWESAADDDPINPQANPNSFMLTVTRPLQERYTPDEVKVWTLPYTAQFKSRQAMDQMGYDESRDEGTSRVRGEMITTHEQCPKTEFILTGFSQGAVIIGDLANDIGNSDQPIPADRVKGVALVADGRREPGVGIDPGYNVPGVGAEVSLEALNPVVGLALPGATMRGPRVGGFGSLSDRTFEICAPNDHICDLPIGVPNAIDRAQAIADNTGIHAQYATNPDVIPGQTTSQWLVGWVEGLIDN</sequence>
<evidence type="ECO:0000256" key="4">
    <source>
        <dbReference type="ARBA" id="ARBA00023157"/>
    </source>
</evidence>
<dbReference type="SUPFAM" id="SSF53474">
    <property type="entry name" value="alpha/beta-Hydrolases"/>
    <property type="match status" value="1"/>
</dbReference>
<dbReference type="EMBL" id="CP009245">
    <property type="protein sequence ID" value="APT85623.1"/>
    <property type="molecule type" value="Genomic_DNA"/>
</dbReference>
<evidence type="ECO:0000313" key="6">
    <source>
        <dbReference type="EMBL" id="APT85623.1"/>
    </source>
</evidence>
<feature type="region of interest" description="Disordered" evidence="5">
    <location>
        <begin position="29"/>
        <end position="52"/>
    </location>
</feature>
<dbReference type="KEGG" id="caqu:CAQU_11885"/>
<dbReference type="OrthoDB" id="4423762at2"/>
<keyword evidence="2" id="KW-0719">Serine esterase</keyword>
<name>A0A1L7CIM2_9CORY</name>
<dbReference type="PANTHER" id="PTHR33630">
    <property type="entry name" value="CUTINASE RV1984C-RELATED-RELATED"/>
    <property type="match status" value="1"/>
</dbReference>
<comment type="similarity">
    <text evidence="1">Belongs to the cutinase family.</text>
</comment>
<proteinExistence type="inferred from homology"/>
<dbReference type="Gene3D" id="3.40.50.1820">
    <property type="entry name" value="alpha/beta hydrolase"/>
    <property type="match status" value="1"/>
</dbReference>
<evidence type="ECO:0000313" key="7">
    <source>
        <dbReference type="Proteomes" id="UP000185478"/>
    </source>
</evidence>
<protein>
    <submittedName>
        <fullName evidence="6">Carbohydrate esterase</fullName>
    </submittedName>
</protein>
<keyword evidence="3" id="KW-0378">Hydrolase</keyword>
<dbReference type="AlphaFoldDB" id="A0A1L7CIM2"/>
<evidence type="ECO:0000256" key="1">
    <source>
        <dbReference type="ARBA" id="ARBA00007534"/>
    </source>
</evidence>
<dbReference type="SMART" id="SM01110">
    <property type="entry name" value="Cutinase"/>
    <property type="match status" value="1"/>
</dbReference>
<gene>
    <name evidence="6" type="ORF">CAQU_11885</name>
</gene>
<evidence type="ECO:0000256" key="5">
    <source>
        <dbReference type="SAM" id="MobiDB-lite"/>
    </source>
</evidence>
<organism evidence="6 7">
    <name type="scientific">Corynebacterium aquilae DSM 44791</name>
    <dbReference type="NCBI Taxonomy" id="1431546"/>
    <lineage>
        <taxon>Bacteria</taxon>
        <taxon>Bacillati</taxon>
        <taxon>Actinomycetota</taxon>
        <taxon>Actinomycetes</taxon>
        <taxon>Mycobacteriales</taxon>
        <taxon>Corynebacteriaceae</taxon>
        <taxon>Corynebacterium</taxon>
    </lineage>
</organism>
<dbReference type="Pfam" id="PF01083">
    <property type="entry name" value="Cutinase"/>
    <property type="match status" value="1"/>
</dbReference>
<dbReference type="Proteomes" id="UP000185478">
    <property type="component" value="Chromosome"/>
</dbReference>
<dbReference type="GO" id="GO:0052689">
    <property type="term" value="F:carboxylic ester hydrolase activity"/>
    <property type="evidence" value="ECO:0007669"/>
    <property type="project" value="UniProtKB-KW"/>
</dbReference>
<evidence type="ECO:0000256" key="3">
    <source>
        <dbReference type="ARBA" id="ARBA00022801"/>
    </source>
</evidence>
<reference evidence="6 7" key="1">
    <citation type="submission" date="2014-08" db="EMBL/GenBank/DDBJ databases">
        <title>Complete genome sequence of Corynebacterium aquilae S-613T(T) (=DSM 44791(T)), isolated from the choana of a healthy golden eagle.</title>
        <authorList>
            <person name="Ruckert C."/>
            <person name="Albersmeier A."/>
            <person name="Winkler A."/>
            <person name="Kalinowski J."/>
        </authorList>
    </citation>
    <scope>NUCLEOTIDE SEQUENCE [LARGE SCALE GENOMIC DNA]</scope>
    <source>
        <strain evidence="6 7">S-613</strain>
    </source>
</reference>
<evidence type="ECO:0000256" key="2">
    <source>
        <dbReference type="ARBA" id="ARBA00022487"/>
    </source>
</evidence>
<dbReference type="STRING" id="1431546.CAQU_11885"/>
<dbReference type="RefSeq" id="WP_075727904.1">
    <property type="nucleotide sequence ID" value="NZ_CP009245.1"/>
</dbReference>
<keyword evidence="4" id="KW-1015">Disulfide bond</keyword>
<dbReference type="InterPro" id="IPR000675">
    <property type="entry name" value="Cutinase/axe"/>
</dbReference>
<dbReference type="PANTHER" id="PTHR33630:SF9">
    <property type="entry name" value="CUTINASE 4"/>
    <property type="match status" value="1"/>
</dbReference>
<dbReference type="InterPro" id="IPR029058">
    <property type="entry name" value="AB_hydrolase_fold"/>
</dbReference>
<feature type="compositionally biased region" description="Pro residues" evidence="5">
    <location>
        <begin position="36"/>
        <end position="49"/>
    </location>
</feature>
<keyword evidence="7" id="KW-1185">Reference proteome</keyword>